<dbReference type="InterPro" id="IPR038765">
    <property type="entry name" value="Papain-like_cys_pep_sf"/>
</dbReference>
<evidence type="ECO:0000256" key="2">
    <source>
        <dbReference type="ARBA" id="ARBA00022670"/>
    </source>
</evidence>
<reference evidence="6 7" key="1">
    <citation type="submission" date="2020-08" db="EMBL/GenBank/DDBJ databases">
        <title>Genomic Encyclopedia of Type Strains, Phase IV (KMG-IV): sequencing the most valuable type-strain genomes for metagenomic binning, comparative biology and taxonomic classification.</title>
        <authorList>
            <person name="Goeker M."/>
        </authorList>
    </citation>
    <scope>NUCLEOTIDE SEQUENCE [LARGE SCALE GENOMIC DNA]</scope>
    <source>
        <strain evidence="6 7">DSM 103737</strain>
    </source>
</reference>
<dbReference type="SUPFAM" id="SSF54001">
    <property type="entry name" value="Cysteine proteinases"/>
    <property type="match status" value="1"/>
</dbReference>
<comment type="caution">
    <text evidence="6">The sequence shown here is derived from an EMBL/GenBank/DDBJ whole genome shotgun (WGS) entry which is preliminary data.</text>
</comment>
<dbReference type="Gene3D" id="3.90.1720.10">
    <property type="entry name" value="endopeptidase domain like (from Nostoc punctiforme)"/>
    <property type="match status" value="1"/>
</dbReference>
<dbReference type="Pfam" id="PF00877">
    <property type="entry name" value="NLPC_P60"/>
    <property type="match status" value="1"/>
</dbReference>
<protein>
    <submittedName>
        <fullName evidence="6">Cell wall-associated NlpC family hydrolase</fullName>
    </submittedName>
</protein>
<dbReference type="PROSITE" id="PS51935">
    <property type="entry name" value="NLPC_P60"/>
    <property type="match status" value="1"/>
</dbReference>
<evidence type="ECO:0000256" key="1">
    <source>
        <dbReference type="ARBA" id="ARBA00007074"/>
    </source>
</evidence>
<dbReference type="Gene3D" id="2.30.30.40">
    <property type="entry name" value="SH3 Domains"/>
    <property type="match status" value="1"/>
</dbReference>
<evidence type="ECO:0000259" key="5">
    <source>
        <dbReference type="PROSITE" id="PS51935"/>
    </source>
</evidence>
<evidence type="ECO:0000256" key="3">
    <source>
        <dbReference type="ARBA" id="ARBA00022801"/>
    </source>
</evidence>
<evidence type="ECO:0000256" key="4">
    <source>
        <dbReference type="ARBA" id="ARBA00022807"/>
    </source>
</evidence>
<dbReference type="InterPro" id="IPR051794">
    <property type="entry name" value="PG_Endopeptidase_C40"/>
</dbReference>
<keyword evidence="4" id="KW-0788">Thiol protease</keyword>
<dbReference type="PANTHER" id="PTHR47359">
    <property type="entry name" value="PEPTIDOGLYCAN DL-ENDOPEPTIDASE CWLO"/>
    <property type="match status" value="1"/>
</dbReference>
<dbReference type="Pfam" id="PF18348">
    <property type="entry name" value="SH3_16"/>
    <property type="match status" value="1"/>
</dbReference>
<proteinExistence type="inferred from homology"/>
<comment type="similarity">
    <text evidence="1">Belongs to the peptidase C40 family.</text>
</comment>
<dbReference type="EMBL" id="JACIEN010000002">
    <property type="protein sequence ID" value="MBB4017247.1"/>
    <property type="molecule type" value="Genomic_DNA"/>
</dbReference>
<keyword evidence="2" id="KW-0645">Protease</keyword>
<dbReference type="RefSeq" id="WP_183316650.1">
    <property type="nucleotide sequence ID" value="NZ_JACIEN010000002.1"/>
</dbReference>
<organism evidence="6 7">
    <name type="scientific">Chelatococcus caeni</name>
    <dbReference type="NCBI Taxonomy" id="1348468"/>
    <lineage>
        <taxon>Bacteria</taxon>
        <taxon>Pseudomonadati</taxon>
        <taxon>Pseudomonadota</taxon>
        <taxon>Alphaproteobacteria</taxon>
        <taxon>Hyphomicrobiales</taxon>
        <taxon>Chelatococcaceae</taxon>
        <taxon>Chelatococcus</taxon>
    </lineage>
</organism>
<dbReference type="InterPro" id="IPR041382">
    <property type="entry name" value="SH3_16"/>
</dbReference>
<keyword evidence="3 6" id="KW-0378">Hydrolase</keyword>
<dbReference type="Proteomes" id="UP000577362">
    <property type="component" value="Unassembled WGS sequence"/>
</dbReference>
<dbReference type="AlphaFoldDB" id="A0A840C4B0"/>
<sequence>MTLTDPRITPARPDLAADFLAGTVAATRYVKARERRIVAASAPLRREPRPDAPLDTEALAGEAVRVFEEEEGWAWAQLAGDGYVGYLPVSTLGAIEPAPTHRVAVLRTFVYPGPSIKLPPVGALSLMAGVAVTGFEGDFARLADSSAIFARHLAFIGPPLADDFVTIAERFVGVPYLWGGKTSLGIDCSGLVQLALSAAAVEAPRDSDLQERALGSPLPITEEFTGLRRGDLVFWKGHVGIMVDSANLLHANGHHMATVIEPLAVATARIEAAGAGPVTSIKRL</sequence>
<feature type="domain" description="NlpC/P60" evidence="5">
    <location>
        <begin position="158"/>
        <end position="284"/>
    </location>
</feature>
<gene>
    <name evidence="6" type="ORF">GGR16_002276</name>
</gene>
<evidence type="ECO:0000313" key="6">
    <source>
        <dbReference type="EMBL" id="MBB4017247.1"/>
    </source>
</evidence>
<dbReference type="GO" id="GO:0006508">
    <property type="term" value="P:proteolysis"/>
    <property type="evidence" value="ECO:0007669"/>
    <property type="project" value="UniProtKB-KW"/>
</dbReference>
<evidence type="ECO:0000313" key="7">
    <source>
        <dbReference type="Proteomes" id="UP000577362"/>
    </source>
</evidence>
<keyword evidence="7" id="KW-1185">Reference proteome</keyword>
<dbReference type="GO" id="GO:0008234">
    <property type="term" value="F:cysteine-type peptidase activity"/>
    <property type="evidence" value="ECO:0007669"/>
    <property type="project" value="UniProtKB-KW"/>
</dbReference>
<name>A0A840C4B0_9HYPH</name>
<dbReference type="InterPro" id="IPR000064">
    <property type="entry name" value="NLP_P60_dom"/>
</dbReference>
<dbReference type="PANTHER" id="PTHR47359:SF3">
    <property type="entry name" value="NLP_P60 DOMAIN-CONTAINING PROTEIN-RELATED"/>
    <property type="match status" value="1"/>
</dbReference>
<accession>A0A840C4B0</accession>